<feature type="non-terminal residue" evidence="2">
    <location>
        <position position="1"/>
    </location>
</feature>
<gene>
    <name evidence="2" type="ORF">A6R68_15169</name>
</gene>
<keyword evidence="3" id="KW-1185">Reference proteome</keyword>
<evidence type="ECO:0000313" key="3">
    <source>
        <dbReference type="Proteomes" id="UP000092124"/>
    </source>
</evidence>
<dbReference type="EMBL" id="LZPO01044446">
    <property type="protein sequence ID" value="OBS74301.1"/>
    <property type="molecule type" value="Genomic_DNA"/>
</dbReference>
<reference evidence="2 3" key="1">
    <citation type="submission" date="2016-06" db="EMBL/GenBank/DDBJ databases">
        <title>The Draft Genome Sequence and Annotation of the Desert Woodrat Neotoma lepida.</title>
        <authorList>
            <person name="Campbell M."/>
            <person name="Oakeson K.F."/>
            <person name="Yandell M."/>
            <person name="Halpert J.R."/>
            <person name="Dearing D."/>
        </authorList>
    </citation>
    <scope>NUCLEOTIDE SEQUENCE [LARGE SCALE GENOMIC DNA]</scope>
    <source>
        <strain evidence="2">417</strain>
        <tissue evidence="2">Liver</tissue>
    </source>
</reference>
<evidence type="ECO:0000313" key="2">
    <source>
        <dbReference type="EMBL" id="OBS74301.1"/>
    </source>
</evidence>
<feature type="region of interest" description="Disordered" evidence="1">
    <location>
        <begin position="50"/>
        <end position="83"/>
    </location>
</feature>
<dbReference type="Proteomes" id="UP000092124">
    <property type="component" value="Unassembled WGS sequence"/>
</dbReference>
<organism evidence="2 3">
    <name type="scientific">Neotoma lepida</name>
    <name type="common">Desert woodrat</name>
    <dbReference type="NCBI Taxonomy" id="56216"/>
    <lineage>
        <taxon>Eukaryota</taxon>
        <taxon>Metazoa</taxon>
        <taxon>Chordata</taxon>
        <taxon>Craniata</taxon>
        <taxon>Vertebrata</taxon>
        <taxon>Euteleostomi</taxon>
        <taxon>Mammalia</taxon>
        <taxon>Eutheria</taxon>
        <taxon>Euarchontoglires</taxon>
        <taxon>Glires</taxon>
        <taxon>Rodentia</taxon>
        <taxon>Myomorpha</taxon>
        <taxon>Muroidea</taxon>
        <taxon>Cricetidae</taxon>
        <taxon>Neotominae</taxon>
        <taxon>Neotoma</taxon>
    </lineage>
</organism>
<feature type="compositionally biased region" description="Polar residues" evidence="1">
    <location>
        <begin position="51"/>
        <end position="60"/>
    </location>
</feature>
<sequence length="155" mass="17198">AVYGFKKREQESRYHERHTFLTSQGAVRNVPGYGADREVRWRLRLMHEEFQGSNGAQPVANTEPGPAENGVNEGPTENGSSSSDLWVSMIDCRPSASFVKRLFEETPALAMADEKPKEGVKTENNDHTNLKTIVTYCLSSVSNILSSHTQRASKG</sequence>
<name>A0A1A6H7L3_NEOLE</name>
<accession>A0A1A6H7L3</accession>
<proteinExistence type="predicted"/>
<protein>
    <submittedName>
        <fullName evidence="2">Uncharacterized protein</fullName>
    </submittedName>
</protein>
<evidence type="ECO:0000256" key="1">
    <source>
        <dbReference type="SAM" id="MobiDB-lite"/>
    </source>
</evidence>
<comment type="caution">
    <text evidence="2">The sequence shown here is derived from an EMBL/GenBank/DDBJ whole genome shotgun (WGS) entry which is preliminary data.</text>
</comment>
<dbReference type="AlphaFoldDB" id="A0A1A6H7L3"/>